<name>A0ABT0PIR1_9GAMM</name>
<dbReference type="RefSeq" id="WP_249700712.1">
    <property type="nucleotide sequence ID" value="NZ_JAMFLX010000022.1"/>
</dbReference>
<evidence type="ECO:0000259" key="2">
    <source>
        <dbReference type="Pfam" id="PF20661"/>
    </source>
</evidence>
<organism evidence="3 4">
    <name type="scientific">Parendozoicomonas callyspongiae</name>
    <dbReference type="NCBI Taxonomy" id="2942213"/>
    <lineage>
        <taxon>Bacteria</taxon>
        <taxon>Pseudomonadati</taxon>
        <taxon>Pseudomonadota</taxon>
        <taxon>Gammaproteobacteria</taxon>
        <taxon>Oceanospirillales</taxon>
        <taxon>Endozoicomonadaceae</taxon>
        <taxon>Parendozoicomonas</taxon>
    </lineage>
</organism>
<dbReference type="InterPro" id="IPR049191">
    <property type="entry name" value="SutA_RBD"/>
</dbReference>
<feature type="compositionally biased region" description="Basic and acidic residues" evidence="1">
    <location>
        <begin position="25"/>
        <end position="38"/>
    </location>
</feature>
<feature type="compositionally biased region" description="Basic residues" evidence="1">
    <location>
        <begin position="1"/>
        <end position="11"/>
    </location>
</feature>
<comment type="caution">
    <text evidence="3">The sequence shown here is derived from an EMBL/GenBank/DDBJ whole genome shotgun (WGS) entry which is preliminary data.</text>
</comment>
<feature type="domain" description="Transcriptional regulator SutA RNAP-binding" evidence="2">
    <location>
        <begin position="36"/>
        <end position="70"/>
    </location>
</feature>
<evidence type="ECO:0000313" key="4">
    <source>
        <dbReference type="Proteomes" id="UP001203338"/>
    </source>
</evidence>
<dbReference type="Proteomes" id="UP001203338">
    <property type="component" value="Unassembled WGS sequence"/>
</dbReference>
<proteinExistence type="predicted"/>
<gene>
    <name evidence="3" type="ORF">M3P05_15060</name>
</gene>
<sequence length="83" mass="9334">MARKKPTRKAKAGNSDGPDFSYLGSKDESPDERTVESRRRLREMLNTQIEEYLAKGGKIEEVPSNVTADPPKKPESNYGNRPI</sequence>
<protein>
    <recommendedName>
        <fullName evidence="2">Transcriptional regulator SutA RNAP-binding domain-containing protein</fullName>
    </recommendedName>
</protein>
<evidence type="ECO:0000313" key="3">
    <source>
        <dbReference type="EMBL" id="MCL6271244.1"/>
    </source>
</evidence>
<dbReference type="EMBL" id="JAMFLX010000022">
    <property type="protein sequence ID" value="MCL6271244.1"/>
    <property type="molecule type" value="Genomic_DNA"/>
</dbReference>
<keyword evidence="4" id="KW-1185">Reference proteome</keyword>
<feature type="region of interest" description="Disordered" evidence="1">
    <location>
        <begin position="1"/>
        <end position="38"/>
    </location>
</feature>
<dbReference type="Pfam" id="PF20661">
    <property type="entry name" value="SutA-RBD"/>
    <property type="match status" value="1"/>
</dbReference>
<accession>A0ABT0PIR1</accession>
<feature type="region of interest" description="Disordered" evidence="1">
    <location>
        <begin position="56"/>
        <end position="83"/>
    </location>
</feature>
<reference evidence="3 4" key="1">
    <citation type="submission" date="2022-05" db="EMBL/GenBank/DDBJ databases">
        <authorList>
            <person name="Park J.-S."/>
        </authorList>
    </citation>
    <scope>NUCLEOTIDE SEQUENCE [LARGE SCALE GENOMIC DNA]</scope>
    <source>
        <strain evidence="3 4">2012CJ34-2</strain>
    </source>
</reference>
<evidence type="ECO:0000256" key="1">
    <source>
        <dbReference type="SAM" id="MobiDB-lite"/>
    </source>
</evidence>